<protein>
    <submittedName>
        <fullName evidence="1">Uncharacterized protein</fullName>
    </submittedName>
</protein>
<sequence>MACQPKVDNTADELFNKNSETVLANIKGFEDENQDYSMYADNAILLDTGVGAKDSLSLDDVKKNDKMLWETYDFKLITDPLVLLPGVNPDTKKPDGSVRYYGEWEVTLPATDSTEAKSAVMKYYESLDFNEEGKIILQQGYGDFGGLFTALHSDDADKSSMMEE</sequence>
<proteinExistence type="predicted"/>
<evidence type="ECO:0000313" key="1">
    <source>
        <dbReference type="EMBL" id="PKQ43595.1"/>
    </source>
</evidence>
<dbReference type="Proteomes" id="UP000233435">
    <property type="component" value="Unassembled WGS sequence"/>
</dbReference>
<accession>A0A2N3HF50</accession>
<organism evidence="1 2">
    <name type="scientific">Confluentibacter flavum</name>
    <dbReference type="NCBI Taxonomy" id="1909700"/>
    <lineage>
        <taxon>Bacteria</taxon>
        <taxon>Pseudomonadati</taxon>
        <taxon>Bacteroidota</taxon>
        <taxon>Flavobacteriia</taxon>
        <taxon>Flavobacteriales</taxon>
        <taxon>Flavobacteriaceae</taxon>
        <taxon>Confluentibacter</taxon>
    </lineage>
</organism>
<name>A0A2N3HF50_9FLAO</name>
<reference evidence="1 2" key="1">
    <citation type="submission" date="2017-12" db="EMBL/GenBank/DDBJ databases">
        <title>Confluentibacter flavum sp. nov., isolated from the saline lake.</title>
        <authorList>
            <person name="Yu L."/>
        </authorList>
    </citation>
    <scope>NUCLEOTIDE SEQUENCE [LARGE SCALE GENOMIC DNA]</scope>
    <source>
        <strain evidence="1 2">3B</strain>
    </source>
</reference>
<dbReference type="AlphaFoldDB" id="A0A2N3HF50"/>
<gene>
    <name evidence="1" type="ORF">CSW08_16440</name>
</gene>
<dbReference type="EMBL" id="PJEO01000056">
    <property type="protein sequence ID" value="PKQ43595.1"/>
    <property type="molecule type" value="Genomic_DNA"/>
</dbReference>
<comment type="caution">
    <text evidence="1">The sequence shown here is derived from an EMBL/GenBank/DDBJ whole genome shotgun (WGS) entry which is preliminary data.</text>
</comment>
<evidence type="ECO:0000313" key="2">
    <source>
        <dbReference type="Proteomes" id="UP000233435"/>
    </source>
</evidence>
<keyword evidence="2" id="KW-1185">Reference proteome</keyword>